<dbReference type="AlphaFoldDB" id="A0AAU7Q4K2"/>
<dbReference type="EMBL" id="CP157947">
    <property type="protein sequence ID" value="XBS67934.1"/>
    <property type="molecule type" value="Genomic_DNA"/>
</dbReference>
<dbReference type="SUPFAM" id="SSF53850">
    <property type="entry name" value="Periplasmic binding protein-like II"/>
    <property type="match status" value="1"/>
</dbReference>
<feature type="chain" id="PRO_5043459313" description="ABC transporter substrate-binding protein" evidence="1">
    <location>
        <begin position="24"/>
        <end position="102"/>
    </location>
</feature>
<dbReference type="Gene3D" id="3.40.190.10">
    <property type="entry name" value="Periplasmic binding protein-like II"/>
    <property type="match status" value="1"/>
</dbReference>
<protein>
    <recommendedName>
        <fullName evidence="3">ABC transporter substrate-binding protein</fullName>
    </recommendedName>
</protein>
<evidence type="ECO:0000313" key="2">
    <source>
        <dbReference type="EMBL" id="XBS67934.1"/>
    </source>
</evidence>
<accession>A0AAU7Q4K2</accession>
<name>A0AAU7Q4K2_9GAMM</name>
<reference evidence="2" key="1">
    <citation type="submission" date="2024-06" db="EMBL/GenBank/DDBJ databases">
        <authorList>
            <person name="Coelho C."/>
            <person name="Bento M."/>
            <person name="Garcia E."/>
            <person name="Camelo A."/>
            <person name="Brandao I."/>
            <person name="Espirito Santo C."/>
            <person name="Trovao J."/>
            <person name="Verissimo A."/>
            <person name="Costa J."/>
            <person name="Tiago I."/>
        </authorList>
    </citation>
    <scope>NUCLEOTIDE SEQUENCE</scope>
    <source>
        <strain evidence="2">KWT182</strain>
    </source>
</reference>
<evidence type="ECO:0008006" key="3">
    <source>
        <dbReference type="Google" id="ProtNLM"/>
    </source>
</evidence>
<feature type="signal peptide" evidence="1">
    <location>
        <begin position="1"/>
        <end position="23"/>
    </location>
</feature>
<keyword evidence="1" id="KW-0732">Signal</keyword>
<sequence>MKLASSLAAVFCLSAVSLANANAACELRVTTWGGSYQATYQQVAAKFEKEYDCKIAWVVGSSPDHIMKARLGQVDVVTNTLLNSIAGEKRGTLDKAGQGRHS</sequence>
<organism evidence="2">
    <name type="scientific">Acerihabitans sp. KWT182</name>
    <dbReference type="NCBI Taxonomy" id="3157919"/>
    <lineage>
        <taxon>Bacteria</taxon>
        <taxon>Pseudomonadati</taxon>
        <taxon>Pseudomonadota</taxon>
        <taxon>Gammaproteobacteria</taxon>
        <taxon>Enterobacterales</taxon>
        <taxon>Pectobacteriaceae</taxon>
        <taxon>Acerihabitans</taxon>
    </lineage>
</organism>
<gene>
    <name evidence="2" type="ORF">ABK905_13530</name>
</gene>
<proteinExistence type="predicted"/>
<evidence type="ECO:0000256" key="1">
    <source>
        <dbReference type="SAM" id="SignalP"/>
    </source>
</evidence>